<evidence type="ECO:0000256" key="5">
    <source>
        <dbReference type="ARBA" id="ARBA00022692"/>
    </source>
</evidence>
<keyword evidence="6 8" id="KW-1133">Transmembrane helix</keyword>
<dbReference type="EMBL" id="JACJVR010000064">
    <property type="protein sequence ID" value="MBB6693040.1"/>
    <property type="molecule type" value="Genomic_DNA"/>
</dbReference>
<dbReference type="InterPro" id="IPR037294">
    <property type="entry name" value="ABC_BtuC-like"/>
</dbReference>
<dbReference type="CDD" id="cd06550">
    <property type="entry name" value="TM_ABC_iron-siderophores_like"/>
    <property type="match status" value="1"/>
</dbReference>
<keyword evidence="10" id="KW-1185">Reference proteome</keyword>
<dbReference type="AlphaFoldDB" id="A0A841U4T3"/>
<feature type="transmembrane region" description="Helical" evidence="8">
    <location>
        <begin position="132"/>
        <end position="156"/>
    </location>
</feature>
<dbReference type="GO" id="GO:0033214">
    <property type="term" value="P:siderophore-iron import into cell"/>
    <property type="evidence" value="ECO:0007669"/>
    <property type="project" value="TreeGrafter"/>
</dbReference>
<evidence type="ECO:0000256" key="8">
    <source>
        <dbReference type="SAM" id="Phobius"/>
    </source>
</evidence>
<evidence type="ECO:0000313" key="9">
    <source>
        <dbReference type="EMBL" id="MBB6693040.1"/>
    </source>
</evidence>
<keyword evidence="3" id="KW-0813">Transport</keyword>
<evidence type="ECO:0000256" key="1">
    <source>
        <dbReference type="ARBA" id="ARBA00004651"/>
    </source>
</evidence>
<feature type="transmembrane region" description="Helical" evidence="8">
    <location>
        <begin position="42"/>
        <end position="63"/>
    </location>
</feature>
<proteinExistence type="inferred from homology"/>
<feature type="transmembrane region" description="Helical" evidence="8">
    <location>
        <begin position="75"/>
        <end position="95"/>
    </location>
</feature>
<sequence length="315" mass="31699">MVAFGASLLLGRTPVGWSDLTNALSDYDPGVAEQVIVRTERLSRGLIAVVVGASLSVAGALMQALSRNPLASTDLFGINAGAVFFVVLAASLLGLDSLTGLMGFAFAGATIAAAAVYGFGSLGRGGLTPMKLVFAGAAVAALFVSATQAVLVLNSAGIQDVLFWLAGSVGGRSLDSLAMALPLLLGAGAAALLLGRQINVYASGEEAARGLGQNTTAIKAAMGALVVLLAGSSVSVVGAVGFVGLVVPHLARSVAGQDYRWILPFSAVWGAALLLLADAASRLVLMPGEVPIGVLTAFMGVPFFIHLARKGANRP</sequence>
<protein>
    <submittedName>
        <fullName evidence="9">Iron ABC transporter permease</fullName>
    </submittedName>
</protein>
<dbReference type="PANTHER" id="PTHR30472:SF65">
    <property type="entry name" value="SIDEROPHORE TRANSPORT SYSTEM PERMEASE PROTEIN YFIZ-RELATED"/>
    <property type="match status" value="1"/>
</dbReference>
<feature type="transmembrane region" description="Helical" evidence="8">
    <location>
        <begin position="216"/>
        <end position="247"/>
    </location>
</feature>
<evidence type="ECO:0000256" key="7">
    <source>
        <dbReference type="ARBA" id="ARBA00023136"/>
    </source>
</evidence>
<dbReference type="Pfam" id="PF01032">
    <property type="entry name" value="FecCD"/>
    <property type="match status" value="1"/>
</dbReference>
<organism evidence="9 10">
    <name type="scientific">Cohnella xylanilytica</name>
    <dbReference type="NCBI Taxonomy" id="557555"/>
    <lineage>
        <taxon>Bacteria</taxon>
        <taxon>Bacillati</taxon>
        <taxon>Bacillota</taxon>
        <taxon>Bacilli</taxon>
        <taxon>Bacillales</taxon>
        <taxon>Paenibacillaceae</taxon>
        <taxon>Cohnella</taxon>
    </lineage>
</organism>
<keyword evidence="5 8" id="KW-0812">Transmembrane</keyword>
<dbReference type="InterPro" id="IPR000522">
    <property type="entry name" value="ABC_transptr_permease_BtuC"/>
</dbReference>
<feature type="transmembrane region" description="Helical" evidence="8">
    <location>
        <begin position="289"/>
        <end position="308"/>
    </location>
</feature>
<dbReference type="Gene3D" id="1.10.3470.10">
    <property type="entry name" value="ABC transporter involved in vitamin B12 uptake, BtuC"/>
    <property type="match status" value="1"/>
</dbReference>
<dbReference type="Proteomes" id="UP000553776">
    <property type="component" value="Unassembled WGS sequence"/>
</dbReference>
<keyword evidence="4" id="KW-1003">Cell membrane</keyword>
<evidence type="ECO:0000256" key="3">
    <source>
        <dbReference type="ARBA" id="ARBA00022448"/>
    </source>
</evidence>
<accession>A0A841U4T3</accession>
<comment type="caution">
    <text evidence="9">The sequence shown here is derived from an EMBL/GenBank/DDBJ whole genome shotgun (WGS) entry which is preliminary data.</text>
</comment>
<evidence type="ECO:0000256" key="4">
    <source>
        <dbReference type="ARBA" id="ARBA00022475"/>
    </source>
</evidence>
<reference evidence="9 10" key="1">
    <citation type="submission" date="2020-08" db="EMBL/GenBank/DDBJ databases">
        <title>Cohnella phylogeny.</title>
        <authorList>
            <person name="Dunlap C."/>
        </authorList>
    </citation>
    <scope>NUCLEOTIDE SEQUENCE [LARGE SCALE GENOMIC DNA]</scope>
    <source>
        <strain evidence="9 10">DSM 25239</strain>
    </source>
</reference>
<dbReference type="GO" id="GO:0005886">
    <property type="term" value="C:plasma membrane"/>
    <property type="evidence" value="ECO:0007669"/>
    <property type="project" value="UniProtKB-SubCell"/>
</dbReference>
<dbReference type="GO" id="GO:0022857">
    <property type="term" value="F:transmembrane transporter activity"/>
    <property type="evidence" value="ECO:0007669"/>
    <property type="project" value="InterPro"/>
</dbReference>
<feature type="transmembrane region" description="Helical" evidence="8">
    <location>
        <begin position="176"/>
        <end position="195"/>
    </location>
</feature>
<dbReference type="PANTHER" id="PTHR30472">
    <property type="entry name" value="FERRIC ENTEROBACTIN TRANSPORT SYSTEM PERMEASE PROTEIN"/>
    <property type="match status" value="1"/>
</dbReference>
<evidence type="ECO:0000256" key="6">
    <source>
        <dbReference type="ARBA" id="ARBA00022989"/>
    </source>
</evidence>
<dbReference type="SUPFAM" id="SSF81345">
    <property type="entry name" value="ABC transporter involved in vitamin B12 uptake, BtuC"/>
    <property type="match status" value="1"/>
</dbReference>
<comment type="subcellular location">
    <subcellularLocation>
        <location evidence="1">Cell membrane</location>
        <topology evidence="1">Multi-pass membrane protein</topology>
    </subcellularLocation>
</comment>
<keyword evidence="7 8" id="KW-0472">Membrane</keyword>
<name>A0A841U4T3_9BACL</name>
<dbReference type="FunFam" id="1.10.3470.10:FF:000001">
    <property type="entry name" value="Vitamin B12 ABC transporter permease BtuC"/>
    <property type="match status" value="1"/>
</dbReference>
<evidence type="ECO:0000256" key="2">
    <source>
        <dbReference type="ARBA" id="ARBA00007935"/>
    </source>
</evidence>
<feature type="transmembrane region" description="Helical" evidence="8">
    <location>
        <begin position="101"/>
        <end position="120"/>
    </location>
</feature>
<evidence type="ECO:0000313" key="10">
    <source>
        <dbReference type="Proteomes" id="UP000553776"/>
    </source>
</evidence>
<comment type="similarity">
    <text evidence="2">Belongs to the binding-protein-dependent transport system permease family. FecCD subfamily.</text>
</comment>
<feature type="transmembrane region" description="Helical" evidence="8">
    <location>
        <begin position="259"/>
        <end position="277"/>
    </location>
</feature>
<gene>
    <name evidence="9" type="ORF">H7B90_16675</name>
</gene>